<dbReference type="RefSeq" id="WP_132862643.1">
    <property type="nucleotide sequence ID" value="NZ_JAYFUH010000249.1"/>
</dbReference>
<keyword evidence="3" id="KW-1185">Reference proteome</keyword>
<dbReference type="EMBL" id="JAYFUH010000249">
    <property type="protein sequence ID" value="MEA5668966.1"/>
    <property type="molecule type" value="Genomic_DNA"/>
</dbReference>
<feature type="signal peptide" evidence="1">
    <location>
        <begin position="1"/>
        <end position="18"/>
    </location>
</feature>
<evidence type="ECO:0000313" key="2">
    <source>
        <dbReference type="EMBL" id="MEA5668966.1"/>
    </source>
</evidence>
<reference evidence="2 3" key="1">
    <citation type="submission" date="2023-12" db="EMBL/GenBank/DDBJ databases">
        <title>Stenotrophomonas guangdongensis sp. nov., isolated from wilted pepper plants (Capsicum annuum).</title>
        <authorList>
            <person name="Qiu M."/>
            <person name="Li Y."/>
            <person name="Liu Q."/>
            <person name="Zhang X."/>
            <person name="Huang Y."/>
            <person name="Guo R."/>
            <person name="Hu M."/>
            <person name="Zhou J."/>
            <person name="Zhou X."/>
        </authorList>
    </citation>
    <scope>NUCLEOTIDE SEQUENCE [LARGE SCALE GENOMIC DNA]</scope>
    <source>
        <strain evidence="2 3">MH1</strain>
    </source>
</reference>
<protein>
    <recommendedName>
        <fullName evidence="4">Secreted protein</fullName>
    </recommendedName>
</protein>
<gene>
    <name evidence="2" type="ORF">VA603_15580</name>
</gene>
<evidence type="ECO:0008006" key="4">
    <source>
        <dbReference type="Google" id="ProtNLM"/>
    </source>
</evidence>
<evidence type="ECO:0000256" key="1">
    <source>
        <dbReference type="SAM" id="SignalP"/>
    </source>
</evidence>
<sequence>MRIALLLFLLALPVTALAQDCGADSATRIRQAYAQLPAGTLPEHGQMRIDATQGVCRVWPADTSLTLMAVPLLGEWQEDGSYRDGDLDLLVVDTTTLRPRATVRLPGAMSSDAVRIEGVSLDTARYRLSADVRAFGVRISRSGSSQPNPFSDTRLQLFVLDKDRLTPVTGQIVMNLFSGEWDTRCTGEFNDVERTLEVEPPPAQGFATLRVRERITGIINREDAAGQCVEDRHTLPVKHYTLQPKGRSYPLPEAITASF</sequence>
<comment type="caution">
    <text evidence="2">The sequence shown here is derived from an EMBL/GenBank/DDBJ whole genome shotgun (WGS) entry which is preliminary data.</text>
</comment>
<accession>A0ABU5V6I5</accession>
<organism evidence="2 3">
    <name type="scientific">Stenotrophomonas capsici</name>
    <dbReference type="NCBI Taxonomy" id="3110230"/>
    <lineage>
        <taxon>Bacteria</taxon>
        <taxon>Pseudomonadati</taxon>
        <taxon>Pseudomonadota</taxon>
        <taxon>Gammaproteobacteria</taxon>
        <taxon>Lysobacterales</taxon>
        <taxon>Lysobacteraceae</taxon>
        <taxon>Stenotrophomonas</taxon>
    </lineage>
</organism>
<keyword evidence="1" id="KW-0732">Signal</keyword>
<dbReference type="Proteomes" id="UP001301653">
    <property type="component" value="Unassembled WGS sequence"/>
</dbReference>
<name>A0ABU5V6I5_9GAMM</name>
<proteinExistence type="predicted"/>
<evidence type="ECO:0000313" key="3">
    <source>
        <dbReference type="Proteomes" id="UP001301653"/>
    </source>
</evidence>
<feature type="chain" id="PRO_5046120413" description="Secreted protein" evidence="1">
    <location>
        <begin position="19"/>
        <end position="259"/>
    </location>
</feature>